<feature type="signal peptide" evidence="1">
    <location>
        <begin position="1"/>
        <end position="24"/>
    </location>
</feature>
<sequence length="208" mass="22765">MNGVKNWRAALGAAIVLLGLSACSILPETVTLTQYQLPEKTLPATRQTGPARELVLRVSAPYTDQAHGSTRIIVLPDGNQVSSYAGARWMDTAPVLLRNRIASGFRDLSQFRGVVLDADNAQADIELDGNLEAFQVQYQHGQPVVQLRFVARLNSDRNGKIRLIDTQRFLVEQEVDGTSVEAVVKAFGVAADTLTRELAQWVLAQDLP</sequence>
<dbReference type="Pfam" id="PF03886">
    <property type="entry name" value="ABC_trans_aux"/>
    <property type="match status" value="1"/>
</dbReference>
<evidence type="ECO:0000259" key="2">
    <source>
        <dbReference type="Pfam" id="PF03886"/>
    </source>
</evidence>
<evidence type="ECO:0000313" key="4">
    <source>
        <dbReference type="Proteomes" id="UP001168613"/>
    </source>
</evidence>
<dbReference type="SUPFAM" id="SSF159594">
    <property type="entry name" value="XCC0632-like"/>
    <property type="match status" value="1"/>
</dbReference>
<keyword evidence="1" id="KW-0732">Signal</keyword>
<name>A0ABT8EF59_9BURK</name>
<keyword evidence="3" id="KW-0449">Lipoprotein</keyword>
<reference evidence="3" key="1">
    <citation type="submission" date="2021-11" db="EMBL/GenBank/DDBJ databases">
        <title>Draft genome sequence of Alcaligenes endophyticus type strain CCUG 75668T.</title>
        <authorList>
            <person name="Salva-Serra F."/>
            <person name="Duran R.E."/>
            <person name="Seeger M."/>
            <person name="Moore E.R.B."/>
            <person name="Jaen-Luchoro D."/>
        </authorList>
    </citation>
    <scope>NUCLEOTIDE SEQUENCE</scope>
    <source>
        <strain evidence="3">CCUG 75668</strain>
    </source>
</reference>
<dbReference type="PROSITE" id="PS51257">
    <property type="entry name" value="PROKAR_LIPOPROTEIN"/>
    <property type="match status" value="1"/>
</dbReference>
<accession>A0ABT8EF59</accession>
<dbReference type="RefSeq" id="WP_266122738.1">
    <property type="nucleotide sequence ID" value="NZ_JAJHNU010000001.1"/>
</dbReference>
<protein>
    <submittedName>
        <fullName evidence="3">ABC-type transport auxiliary lipoprotein family protein</fullName>
    </submittedName>
</protein>
<keyword evidence="4" id="KW-1185">Reference proteome</keyword>
<dbReference type="InterPro" id="IPR005586">
    <property type="entry name" value="ABC_trans_aux"/>
</dbReference>
<evidence type="ECO:0000256" key="1">
    <source>
        <dbReference type="SAM" id="SignalP"/>
    </source>
</evidence>
<proteinExistence type="predicted"/>
<dbReference type="Proteomes" id="UP001168613">
    <property type="component" value="Unassembled WGS sequence"/>
</dbReference>
<dbReference type="Gene3D" id="3.40.50.10610">
    <property type="entry name" value="ABC-type transport auxiliary lipoprotein component"/>
    <property type="match status" value="1"/>
</dbReference>
<evidence type="ECO:0000313" key="3">
    <source>
        <dbReference type="EMBL" id="MDN4119924.1"/>
    </source>
</evidence>
<feature type="domain" description="ABC-type transport auxiliary lipoprotein component" evidence="2">
    <location>
        <begin position="35"/>
        <end position="199"/>
    </location>
</feature>
<gene>
    <name evidence="3" type="ORF">LMS43_01345</name>
</gene>
<comment type="caution">
    <text evidence="3">The sequence shown here is derived from an EMBL/GenBank/DDBJ whole genome shotgun (WGS) entry which is preliminary data.</text>
</comment>
<dbReference type="EMBL" id="JAJHNU010000001">
    <property type="protein sequence ID" value="MDN4119924.1"/>
    <property type="molecule type" value="Genomic_DNA"/>
</dbReference>
<feature type="chain" id="PRO_5045959099" evidence="1">
    <location>
        <begin position="25"/>
        <end position="208"/>
    </location>
</feature>
<organism evidence="3 4">
    <name type="scientific">Alcaligenes endophyticus</name>
    <dbReference type="NCBI Taxonomy" id="1929088"/>
    <lineage>
        <taxon>Bacteria</taxon>
        <taxon>Pseudomonadati</taxon>
        <taxon>Pseudomonadota</taxon>
        <taxon>Betaproteobacteria</taxon>
        <taxon>Burkholderiales</taxon>
        <taxon>Alcaligenaceae</taxon>
        <taxon>Alcaligenes</taxon>
    </lineage>
</organism>